<feature type="DNA-binding region" description="H-T-H motif" evidence="4">
    <location>
        <begin position="34"/>
        <end position="53"/>
    </location>
</feature>
<dbReference type="SUPFAM" id="SSF46689">
    <property type="entry name" value="Homeodomain-like"/>
    <property type="match status" value="1"/>
</dbReference>
<dbReference type="SUPFAM" id="SSF48498">
    <property type="entry name" value="Tetracyclin repressor-like, C-terminal domain"/>
    <property type="match status" value="1"/>
</dbReference>
<evidence type="ECO:0000256" key="3">
    <source>
        <dbReference type="ARBA" id="ARBA00023163"/>
    </source>
</evidence>
<dbReference type="InterPro" id="IPR009057">
    <property type="entry name" value="Homeodomain-like_sf"/>
</dbReference>
<evidence type="ECO:0000256" key="2">
    <source>
        <dbReference type="ARBA" id="ARBA00023125"/>
    </source>
</evidence>
<sequence>MARVRNQENYDAARTRLLDVGEKLIRQKSFADTGVMDVLKYAEIAKGSFYHYFQSKEDFGIEIARRYSKQQVEFARQVLNDDGKLPILRLRAFFEAAAVDMENRSFSQGCLMCNLTSELADESPTFQAELNQNWQELSDEIAQCLKDSDLTTINLSHLSTAEAADWLLNAWSGALTRMKAAGNSDPLELFMKSVFKNQGKTNERKFPKNDSCNRREPGYRLPYGKNTRRRGASRLRGYER</sequence>
<name>A0ABX2MZM3_9SPHN</name>
<feature type="compositionally biased region" description="Basic and acidic residues" evidence="5">
    <location>
        <begin position="201"/>
        <end position="218"/>
    </location>
</feature>
<feature type="domain" description="HTH tetR-type" evidence="6">
    <location>
        <begin position="11"/>
        <end position="71"/>
    </location>
</feature>
<dbReference type="EMBL" id="JABWMH010000001">
    <property type="protein sequence ID" value="NVD26811.1"/>
    <property type="molecule type" value="Genomic_DNA"/>
</dbReference>
<keyword evidence="1" id="KW-0805">Transcription regulation</keyword>
<dbReference type="Gene3D" id="1.10.357.10">
    <property type="entry name" value="Tetracycline Repressor, domain 2"/>
    <property type="match status" value="1"/>
</dbReference>
<feature type="region of interest" description="Disordered" evidence="5">
    <location>
        <begin position="200"/>
        <end position="240"/>
    </location>
</feature>
<dbReference type="PANTHER" id="PTHR47506:SF6">
    <property type="entry name" value="HTH-TYPE TRANSCRIPTIONAL REPRESSOR NEMR"/>
    <property type="match status" value="1"/>
</dbReference>
<evidence type="ECO:0000313" key="8">
    <source>
        <dbReference type="Proteomes" id="UP000652427"/>
    </source>
</evidence>
<dbReference type="InterPro" id="IPR036271">
    <property type="entry name" value="Tet_transcr_reg_TetR-rel_C_sf"/>
</dbReference>
<keyword evidence="2 4" id="KW-0238">DNA-binding</keyword>
<evidence type="ECO:0000259" key="6">
    <source>
        <dbReference type="PROSITE" id="PS50977"/>
    </source>
</evidence>
<keyword evidence="3" id="KW-0804">Transcription</keyword>
<reference evidence="7 8" key="1">
    <citation type="submission" date="2020-06" db="EMBL/GenBank/DDBJ databases">
        <authorList>
            <person name="Kim S.-J."/>
            <person name="Park S.-J."/>
        </authorList>
    </citation>
    <scope>NUCLEOTIDE SEQUENCE [LARGE SCALE GENOMIC DNA]</scope>
    <source>
        <strain evidence="7 8">SW-151</strain>
    </source>
</reference>
<keyword evidence="8" id="KW-1185">Reference proteome</keyword>
<evidence type="ECO:0000256" key="1">
    <source>
        <dbReference type="ARBA" id="ARBA00023015"/>
    </source>
</evidence>
<dbReference type="PROSITE" id="PS50977">
    <property type="entry name" value="HTH_TETR_2"/>
    <property type="match status" value="1"/>
</dbReference>
<dbReference type="Proteomes" id="UP000652427">
    <property type="component" value="Unassembled WGS sequence"/>
</dbReference>
<proteinExistence type="predicted"/>
<comment type="caution">
    <text evidence="7">The sequence shown here is derived from an EMBL/GenBank/DDBJ whole genome shotgun (WGS) entry which is preliminary data.</text>
</comment>
<dbReference type="RefSeq" id="WP_176278329.1">
    <property type="nucleotide sequence ID" value="NZ_JABWMH010000001.1"/>
</dbReference>
<evidence type="ECO:0000256" key="4">
    <source>
        <dbReference type="PROSITE-ProRule" id="PRU00335"/>
    </source>
</evidence>
<dbReference type="Pfam" id="PF00440">
    <property type="entry name" value="TetR_N"/>
    <property type="match status" value="1"/>
</dbReference>
<accession>A0ABX2MZM3</accession>
<protein>
    <submittedName>
        <fullName evidence="7">TetR/AcrR family transcriptional regulator</fullName>
    </submittedName>
</protein>
<dbReference type="PANTHER" id="PTHR47506">
    <property type="entry name" value="TRANSCRIPTIONAL REGULATORY PROTEIN"/>
    <property type="match status" value="1"/>
</dbReference>
<dbReference type="InterPro" id="IPR011075">
    <property type="entry name" value="TetR_C"/>
</dbReference>
<dbReference type="InterPro" id="IPR001647">
    <property type="entry name" value="HTH_TetR"/>
</dbReference>
<evidence type="ECO:0000256" key="5">
    <source>
        <dbReference type="SAM" id="MobiDB-lite"/>
    </source>
</evidence>
<organism evidence="7 8">
    <name type="scientific">Parasphingorhabdus flavimaris</name>
    <dbReference type="NCBI Taxonomy" id="266812"/>
    <lineage>
        <taxon>Bacteria</taxon>
        <taxon>Pseudomonadati</taxon>
        <taxon>Pseudomonadota</taxon>
        <taxon>Alphaproteobacteria</taxon>
        <taxon>Sphingomonadales</taxon>
        <taxon>Sphingomonadaceae</taxon>
        <taxon>Parasphingorhabdus</taxon>
    </lineage>
</organism>
<dbReference type="Pfam" id="PF16925">
    <property type="entry name" value="TetR_C_13"/>
    <property type="match status" value="1"/>
</dbReference>
<evidence type="ECO:0000313" key="7">
    <source>
        <dbReference type="EMBL" id="NVD26811.1"/>
    </source>
</evidence>
<gene>
    <name evidence="7" type="ORF">HUO14_02685</name>
</gene>